<feature type="domain" description="FlgO" evidence="2">
    <location>
        <begin position="46"/>
        <end position="169"/>
    </location>
</feature>
<dbReference type="InterPro" id="IPR041215">
    <property type="entry name" value="FlgO_dom"/>
</dbReference>
<evidence type="ECO:0000259" key="2">
    <source>
        <dbReference type="Pfam" id="PF17680"/>
    </source>
</evidence>
<evidence type="ECO:0000313" key="4">
    <source>
        <dbReference type="Proteomes" id="UP000596252"/>
    </source>
</evidence>
<proteinExistence type="predicted"/>
<dbReference type="PIRSF" id="PIRSF028688">
    <property type="entry name" value="UCP_imp_028688"/>
    <property type="match status" value="1"/>
</dbReference>
<gene>
    <name evidence="3" type="ORF">JQC75_11950</name>
</gene>
<dbReference type="Proteomes" id="UP000596252">
    <property type="component" value="Chromosome"/>
</dbReference>
<evidence type="ECO:0000256" key="1">
    <source>
        <dbReference type="SAM" id="SignalP"/>
    </source>
</evidence>
<feature type="chain" id="PRO_5046719659" description="FlgO domain-containing protein" evidence="1">
    <location>
        <begin position="21"/>
        <end position="210"/>
    </location>
</feature>
<reference evidence="3 4" key="1">
    <citation type="journal article" date="2012" name="Antonie Van Leeuwenhoek">
        <title>Shewanella litorisediminis sp. nov., a gammaproteobacterium isolated from a tidal flat sediment.</title>
        <authorList>
            <person name="Lee M.H."/>
            <person name="Yoon J.H."/>
        </authorList>
    </citation>
    <scope>NUCLEOTIDE SEQUENCE [LARGE SCALE GENOMIC DNA]</scope>
    <source>
        <strain evidence="3 4">SMK1-12</strain>
    </source>
</reference>
<dbReference type="EMBL" id="CP069213">
    <property type="protein sequence ID" value="QRH00592.1"/>
    <property type="molecule type" value="Genomic_DNA"/>
</dbReference>
<organism evidence="3 4">
    <name type="scientific">Shewanella litorisediminis</name>
    <dbReference type="NCBI Taxonomy" id="1173586"/>
    <lineage>
        <taxon>Bacteria</taxon>
        <taxon>Pseudomonadati</taxon>
        <taxon>Pseudomonadota</taxon>
        <taxon>Gammaproteobacteria</taxon>
        <taxon>Alteromonadales</taxon>
        <taxon>Shewanellaceae</taxon>
        <taxon>Shewanella</taxon>
    </lineage>
</organism>
<accession>A0ABX7G046</accession>
<evidence type="ECO:0000313" key="3">
    <source>
        <dbReference type="EMBL" id="QRH00592.1"/>
    </source>
</evidence>
<keyword evidence="4" id="KW-1185">Reference proteome</keyword>
<dbReference type="Pfam" id="PF17680">
    <property type="entry name" value="FlgO"/>
    <property type="match status" value="1"/>
</dbReference>
<feature type="signal peptide" evidence="1">
    <location>
        <begin position="1"/>
        <end position="20"/>
    </location>
</feature>
<dbReference type="RefSeq" id="WP_203324307.1">
    <property type="nucleotide sequence ID" value="NZ_CP069213.1"/>
</dbReference>
<dbReference type="InterPro" id="IPR014549">
    <property type="entry name" value="FlgO"/>
</dbReference>
<keyword evidence="1" id="KW-0732">Signal</keyword>
<name>A0ABX7G046_9GAMM</name>
<protein>
    <recommendedName>
        <fullName evidence="2">FlgO domain-containing protein</fullName>
    </recommendedName>
</protein>
<sequence length="210" mass="23302">MKVRMLTALALSFVLLPAQGQPKTPQSVSYAEEGYPQREQVNVLAQQIVNELLLTNDVLTSSDPIVVTTPVNVDDMTHSGSFARQLQQGMMDALHARYFNVVDTAISQTLRVTDKGDLLLSRDWQKLRDTAQTQHVLVATYSLGRDGMTVNSRLVDIANNRVVAASQSFSRPGDLRDYLGYSQQVVSKDGLLYRHEAPGLDRVTLLGEDR</sequence>